<dbReference type="InterPro" id="IPR028081">
    <property type="entry name" value="Leu-bd"/>
</dbReference>
<evidence type="ECO:0000256" key="1">
    <source>
        <dbReference type="ARBA" id="ARBA00022729"/>
    </source>
</evidence>
<dbReference type="PANTHER" id="PTHR30483">
    <property type="entry name" value="LEUCINE-SPECIFIC-BINDING PROTEIN"/>
    <property type="match status" value="1"/>
</dbReference>
<keyword evidence="1" id="KW-0732">Signal</keyword>
<protein>
    <submittedName>
        <fullName evidence="3">ABC transporter substrate-binding protein</fullName>
    </submittedName>
</protein>
<dbReference type="Proteomes" id="UP000694300">
    <property type="component" value="Unassembled WGS sequence"/>
</dbReference>
<dbReference type="EMBL" id="JADQDF010000001">
    <property type="protein sequence ID" value="MBW0127064.1"/>
    <property type="molecule type" value="Genomic_DNA"/>
</dbReference>
<proteinExistence type="predicted"/>
<dbReference type="Pfam" id="PF13458">
    <property type="entry name" value="Peripla_BP_6"/>
    <property type="match status" value="1"/>
</dbReference>
<reference evidence="3 4" key="1">
    <citation type="submission" date="2020-11" db="EMBL/GenBank/DDBJ databases">
        <title>Pseudonocardia abyssalis sp. nov. and Pseudonocardia oceani sp. nov., description and phylogenomic analysis of two novel actinomycetes isolated from the deep Southern Ocean.</title>
        <authorList>
            <person name="Parra J."/>
        </authorList>
    </citation>
    <scope>NUCLEOTIDE SEQUENCE [LARGE SCALE GENOMIC DNA]</scope>
    <source>
        <strain evidence="4">KRD185</strain>
    </source>
</reference>
<comment type="caution">
    <text evidence="3">The sequence shown here is derived from an EMBL/GenBank/DDBJ whole genome shotgun (WGS) entry which is preliminary data.</text>
</comment>
<evidence type="ECO:0000313" key="3">
    <source>
        <dbReference type="EMBL" id="MBW0127064.1"/>
    </source>
</evidence>
<dbReference type="RefSeq" id="WP_218595341.1">
    <property type="nucleotide sequence ID" value="NZ_JADQDE010000070.1"/>
</dbReference>
<organism evidence="3 4">
    <name type="scientific">Pseudonocardia oceani</name>
    <dbReference type="NCBI Taxonomy" id="2792013"/>
    <lineage>
        <taxon>Bacteria</taxon>
        <taxon>Bacillati</taxon>
        <taxon>Actinomycetota</taxon>
        <taxon>Actinomycetes</taxon>
        <taxon>Pseudonocardiales</taxon>
        <taxon>Pseudonocardiaceae</taxon>
        <taxon>Pseudonocardia</taxon>
    </lineage>
</organism>
<name>A0ABS6U573_9PSEU</name>
<sequence>MALSVALVLTACGGDDGGSDRNGEFRITGVLPLTGALGPVGTPLLSGLQAQAMIVNQDGGILGRRVVVDIRDSASDAQRSVAAMREVLADPASVDAIVAEATGSLNAAVLAVVDSTEIVSVTSGSTGADTTEDVAEHPFSFSFASTAAADTRATLQAVAATGATRIGLVNPADDTGRAVDAGMAAAAAEYGLQVVGRELLDPSGRDYTTQLQLLRAAGAEVLTGNLKGTPIGVLTTGLVDLGWNDAQIVGTLGWGSSPLAELVPAEVQPRVRWTGAMAATRTDGMLSDAQTRFIEAIRATDGDLSSITASSVGGDMVLALKYAFESAGEMDQVAARDALERLGDDPAAAEIPWLFFVGQGPRFGPDAHDASRIDPALQYALNVIGEPVDGTYEGTRLTGPAGS</sequence>
<dbReference type="InterPro" id="IPR051010">
    <property type="entry name" value="BCAA_transport"/>
</dbReference>
<keyword evidence="4" id="KW-1185">Reference proteome</keyword>
<feature type="domain" description="Leucine-binding protein" evidence="2">
    <location>
        <begin position="26"/>
        <end position="345"/>
    </location>
</feature>
<evidence type="ECO:0000313" key="4">
    <source>
        <dbReference type="Proteomes" id="UP000694300"/>
    </source>
</evidence>
<dbReference type="PANTHER" id="PTHR30483:SF6">
    <property type="entry name" value="PERIPLASMIC BINDING PROTEIN OF ABC TRANSPORTER FOR NATURAL AMINO ACIDS"/>
    <property type="match status" value="1"/>
</dbReference>
<accession>A0ABS6U573</accession>
<evidence type="ECO:0000259" key="2">
    <source>
        <dbReference type="Pfam" id="PF13458"/>
    </source>
</evidence>
<gene>
    <name evidence="3" type="ORF">I4I82_05150</name>
</gene>